<feature type="binding site" evidence="5">
    <location>
        <position position="85"/>
    </location>
    <ligand>
        <name>S-adenosyl-L-methionine</name>
        <dbReference type="ChEBI" id="CHEBI:59789"/>
    </ligand>
</feature>
<dbReference type="PANTHER" id="PTHR11727">
    <property type="entry name" value="DIMETHYLADENOSINE TRANSFERASE"/>
    <property type="match status" value="1"/>
</dbReference>
<dbReference type="InterPro" id="IPR001737">
    <property type="entry name" value="KsgA/Erm"/>
</dbReference>
<dbReference type="InterPro" id="IPR020596">
    <property type="entry name" value="rRNA_Ade_Mease_Trfase_CS"/>
</dbReference>
<keyword evidence="2 5" id="KW-0808">Transferase</keyword>
<dbReference type="GO" id="GO:0003723">
    <property type="term" value="F:RNA binding"/>
    <property type="evidence" value="ECO:0007669"/>
    <property type="project" value="UniProtKB-UniRule"/>
</dbReference>
<dbReference type="InterPro" id="IPR020598">
    <property type="entry name" value="rRNA_Ade_methylase_Trfase_N"/>
</dbReference>
<feature type="binding site" evidence="5">
    <location>
        <position position="101"/>
    </location>
    <ligand>
        <name>S-adenosyl-L-methionine</name>
        <dbReference type="ChEBI" id="CHEBI:59789"/>
    </ligand>
</feature>
<dbReference type="Gene3D" id="1.10.8.100">
    <property type="entry name" value="Ribosomal RNA adenine dimethylase-like, domain 2"/>
    <property type="match status" value="1"/>
</dbReference>
<feature type="binding site" evidence="5">
    <location>
        <position position="36"/>
    </location>
    <ligand>
        <name>S-adenosyl-L-methionine</name>
        <dbReference type="ChEBI" id="CHEBI:59789"/>
    </ligand>
</feature>
<proteinExistence type="inferred from homology"/>
<gene>
    <name evidence="7" type="ORF">A2982_00960</name>
</gene>
<evidence type="ECO:0000259" key="6">
    <source>
        <dbReference type="SMART" id="SM00650"/>
    </source>
</evidence>
<evidence type="ECO:0000313" key="8">
    <source>
        <dbReference type="Proteomes" id="UP000178771"/>
    </source>
</evidence>
<protein>
    <recommendedName>
        <fullName evidence="6">Ribosomal RNA adenine methylase transferase N-terminal domain-containing protein</fullName>
    </recommendedName>
</protein>
<evidence type="ECO:0000256" key="2">
    <source>
        <dbReference type="ARBA" id="ARBA00022679"/>
    </source>
</evidence>
<keyword evidence="4 5" id="KW-0694">RNA-binding</keyword>
<comment type="similarity">
    <text evidence="5">Belongs to the class I-like SAM-binding methyltransferase superfamily. rRNA adenine N(6)-methyltransferase family.</text>
</comment>
<dbReference type="STRING" id="1802624.A2982_00960"/>
<evidence type="ECO:0000256" key="4">
    <source>
        <dbReference type="ARBA" id="ARBA00022884"/>
    </source>
</evidence>
<feature type="binding site" evidence="5">
    <location>
        <position position="60"/>
    </location>
    <ligand>
        <name>S-adenosyl-L-methionine</name>
        <dbReference type="ChEBI" id="CHEBI:59789"/>
    </ligand>
</feature>
<evidence type="ECO:0000256" key="5">
    <source>
        <dbReference type="PROSITE-ProRule" id="PRU01026"/>
    </source>
</evidence>
<feature type="domain" description="Ribosomal RNA adenine methylase transferase N-terminal" evidence="6">
    <location>
        <begin position="16"/>
        <end position="183"/>
    </location>
</feature>
<dbReference type="GO" id="GO:0005829">
    <property type="term" value="C:cytosol"/>
    <property type="evidence" value="ECO:0007669"/>
    <property type="project" value="TreeGrafter"/>
</dbReference>
<dbReference type="Pfam" id="PF00398">
    <property type="entry name" value="RrnaAD"/>
    <property type="match status" value="1"/>
</dbReference>
<dbReference type="EMBL" id="MEVH01000001">
    <property type="protein sequence ID" value="OGC52405.1"/>
    <property type="molecule type" value="Genomic_DNA"/>
</dbReference>
<evidence type="ECO:0000256" key="3">
    <source>
        <dbReference type="ARBA" id="ARBA00022691"/>
    </source>
</evidence>
<dbReference type="Gene3D" id="3.40.50.150">
    <property type="entry name" value="Vaccinia Virus protein VP39"/>
    <property type="match status" value="1"/>
</dbReference>
<dbReference type="InterPro" id="IPR029063">
    <property type="entry name" value="SAM-dependent_MTases_sf"/>
</dbReference>
<evidence type="ECO:0000256" key="1">
    <source>
        <dbReference type="ARBA" id="ARBA00022603"/>
    </source>
</evidence>
<sequence length="249" mass="28530">MKKKSLGQNFLINTTIIQKLVDSLDIKDEDYLVEIGGGAGAITKELLMHNNKFKQLDVIEIDREYSKELTKISSKVENCRIICDDFLITNYPPVEYKVIGAIPYYISSPIIHKILESKLRPSKVILCVQKEFGEKMIQNAPKASYWSHITLGYKISKIMDIKAENFDPAPEVDSIAVVMELDEKTNLDLVNIGFFRWSKFLHHVYRNPRKMLNKVFEKNFLIDAGISSSLRPQNLTTENVLGLYQVLNS</sequence>
<name>A0A1F4V5D3_UNCKA</name>
<accession>A0A1F4V5D3</accession>
<dbReference type="GO" id="GO:0000179">
    <property type="term" value="F:rRNA (adenine-N6,N6-)-dimethyltransferase activity"/>
    <property type="evidence" value="ECO:0007669"/>
    <property type="project" value="UniProtKB-UniRule"/>
</dbReference>
<feature type="binding site" evidence="5">
    <location>
        <position position="9"/>
    </location>
    <ligand>
        <name>S-adenosyl-L-methionine</name>
        <dbReference type="ChEBI" id="CHEBI:59789"/>
    </ligand>
</feature>
<dbReference type="SMART" id="SM00650">
    <property type="entry name" value="rADc"/>
    <property type="match status" value="1"/>
</dbReference>
<dbReference type="Proteomes" id="UP000178771">
    <property type="component" value="Unassembled WGS sequence"/>
</dbReference>
<dbReference type="PROSITE" id="PS01131">
    <property type="entry name" value="RRNA_A_DIMETH"/>
    <property type="match status" value="1"/>
</dbReference>
<dbReference type="InterPro" id="IPR023165">
    <property type="entry name" value="rRNA_Ade_diMease-like_C"/>
</dbReference>
<reference evidence="7 8" key="1">
    <citation type="journal article" date="2016" name="Nat. Commun.">
        <title>Thousands of microbial genomes shed light on interconnected biogeochemical processes in an aquifer system.</title>
        <authorList>
            <person name="Anantharaman K."/>
            <person name="Brown C.T."/>
            <person name="Hug L.A."/>
            <person name="Sharon I."/>
            <person name="Castelle C.J."/>
            <person name="Probst A.J."/>
            <person name="Thomas B.C."/>
            <person name="Singh A."/>
            <person name="Wilkins M.J."/>
            <person name="Karaoz U."/>
            <person name="Brodie E.L."/>
            <person name="Williams K.H."/>
            <person name="Hubbard S.S."/>
            <person name="Banfield J.F."/>
        </authorList>
    </citation>
    <scope>NUCLEOTIDE SEQUENCE [LARGE SCALE GENOMIC DNA]</scope>
</reference>
<keyword evidence="3 5" id="KW-0949">S-adenosyl-L-methionine</keyword>
<comment type="caution">
    <text evidence="7">The sequence shown here is derived from an EMBL/GenBank/DDBJ whole genome shotgun (WGS) entry which is preliminary data.</text>
</comment>
<dbReference type="PANTHER" id="PTHR11727:SF7">
    <property type="entry name" value="DIMETHYLADENOSINE TRANSFERASE-RELATED"/>
    <property type="match status" value="1"/>
</dbReference>
<dbReference type="PROSITE" id="PS51689">
    <property type="entry name" value="SAM_RNA_A_N6_MT"/>
    <property type="match status" value="1"/>
</dbReference>
<dbReference type="SUPFAM" id="SSF53335">
    <property type="entry name" value="S-adenosyl-L-methionine-dependent methyltransferases"/>
    <property type="match status" value="1"/>
</dbReference>
<feature type="binding site" evidence="5">
    <location>
        <position position="11"/>
    </location>
    <ligand>
        <name>S-adenosyl-L-methionine</name>
        <dbReference type="ChEBI" id="CHEBI:59789"/>
    </ligand>
</feature>
<dbReference type="AlphaFoldDB" id="A0A1F4V5D3"/>
<keyword evidence="1 5" id="KW-0489">Methyltransferase</keyword>
<organism evidence="7 8">
    <name type="scientific">candidate division WWE3 bacterium RIFCSPLOWO2_01_FULL_39_13</name>
    <dbReference type="NCBI Taxonomy" id="1802624"/>
    <lineage>
        <taxon>Bacteria</taxon>
        <taxon>Katanobacteria</taxon>
    </lineage>
</organism>
<evidence type="ECO:0000313" key="7">
    <source>
        <dbReference type="EMBL" id="OGC52405.1"/>
    </source>
</evidence>